<evidence type="ECO:0000313" key="2">
    <source>
        <dbReference type="Proteomes" id="UP001228376"/>
    </source>
</evidence>
<accession>A0ABU5CIH0</accession>
<dbReference type="RefSeq" id="WP_320384712.1">
    <property type="nucleotide sequence ID" value="NZ_JAROCA020000001.1"/>
</dbReference>
<evidence type="ECO:0000313" key="1">
    <source>
        <dbReference type="EMBL" id="MDY0406128.1"/>
    </source>
</evidence>
<dbReference type="Proteomes" id="UP001228376">
    <property type="component" value="Unassembled WGS sequence"/>
</dbReference>
<organism evidence="1 2">
    <name type="scientific">Tigheibacillus jepli</name>
    <dbReference type="NCBI Taxonomy" id="3035914"/>
    <lineage>
        <taxon>Bacteria</taxon>
        <taxon>Bacillati</taxon>
        <taxon>Bacillota</taxon>
        <taxon>Bacilli</taxon>
        <taxon>Bacillales</taxon>
        <taxon>Bacillaceae</taxon>
        <taxon>Tigheibacillus</taxon>
    </lineage>
</organism>
<name>A0ABU5CIH0_9BACI</name>
<proteinExistence type="predicted"/>
<comment type="caution">
    <text evidence="1">The sequence shown here is derived from an EMBL/GenBank/DDBJ whole genome shotgun (WGS) entry which is preliminary data.</text>
</comment>
<reference evidence="1 2" key="1">
    <citation type="submission" date="2023-10" db="EMBL/GenBank/DDBJ databases">
        <title>179-bfca-hs.</title>
        <authorList>
            <person name="Miliotis G."/>
            <person name="Sengupta P."/>
            <person name="Hameed A."/>
            <person name="Chuvochina M."/>
            <person name="Mcdonagh F."/>
            <person name="Simpson A.C."/>
            <person name="Singh N.K."/>
            <person name="Rekha P.D."/>
            <person name="Raman K."/>
            <person name="Hugenholtz P."/>
            <person name="Venkateswaran K."/>
        </authorList>
    </citation>
    <scope>NUCLEOTIDE SEQUENCE [LARGE SCALE GENOMIC DNA]</scope>
    <source>
        <strain evidence="1 2">179-BFC-A-HS</strain>
    </source>
</reference>
<dbReference type="EMBL" id="JAROCA020000001">
    <property type="protein sequence ID" value="MDY0406128.1"/>
    <property type="molecule type" value="Genomic_DNA"/>
</dbReference>
<gene>
    <name evidence="1" type="ORF">P5G51_012665</name>
</gene>
<keyword evidence="2" id="KW-1185">Reference proteome</keyword>
<dbReference type="Gene3D" id="3.40.630.30">
    <property type="match status" value="1"/>
</dbReference>
<sequence>MTLFLNKKLAYQIENDVIEGNKELIEAWNTSGFGTSVESLELANALAVYGGTDCPINEAVGLGMSSPVDEETLDEIEHFYQAHDHPTVIRVCPLAHPSLVALTKNRGYVLNGFSYRWVLDLDAWIPR</sequence>
<protein>
    <submittedName>
        <fullName evidence="1">Uncharacterized protein</fullName>
    </submittedName>
</protein>